<evidence type="ECO:0000256" key="6">
    <source>
        <dbReference type="ARBA" id="ARBA00022991"/>
    </source>
</evidence>
<reference evidence="10" key="1">
    <citation type="journal article" date="2019" name="Int. J. Syst. Evol. Microbiol.">
        <title>The Global Catalogue of Microorganisms (GCM) 10K type strain sequencing project: providing services to taxonomists for standard genome sequencing and annotation.</title>
        <authorList>
            <consortium name="The Broad Institute Genomics Platform"/>
            <consortium name="The Broad Institute Genome Sequencing Center for Infectious Disease"/>
            <person name="Wu L."/>
            <person name="Ma J."/>
        </authorList>
    </citation>
    <scope>NUCLEOTIDE SEQUENCE [LARGE SCALE GENOMIC DNA]</scope>
    <source>
        <strain evidence="10">JCM 17805</strain>
    </source>
</reference>
<dbReference type="Gene3D" id="3.40.50.620">
    <property type="entry name" value="HUPs"/>
    <property type="match status" value="1"/>
</dbReference>
<comment type="similarity">
    <text evidence="3">Belongs to the DNA photolyase class-1 family.</text>
</comment>
<evidence type="ECO:0000256" key="5">
    <source>
        <dbReference type="ARBA" id="ARBA00022827"/>
    </source>
</evidence>
<comment type="caution">
    <text evidence="9">The sequence shown here is derived from an EMBL/GenBank/DDBJ whole genome shotgun (WGS) entry which is preliminary data.</text>
</comment>
<dbReference type="SUPFAM" id="SSF52425">
    <property type="entry name" value="Cryptochrome/photolyase, N-terminal domain"/>
    <property type="match status" value="1"/>
</dbReference>
<name>A0ABP8UWQ8_9GAMM</name>
<comment type="cofactor">
    <cofactor evidence="2">
        <name>FAD</name>
        <dbReference type="ChEBI" id="CHEBI:57692"/>
    </cofactor>
</comment>
<dbReference type="PROSITE" id="PS00394">
    <property type="entry name" value="DNA_PHOTOLYASES_1_1"/>
    <property type="match status" value="1"/>
</dbReference>
<dbReference type="Gene3D" id="1.10.579.10">
    <property type="entry name" value="DNA Cyclobutane Dipyrimidine Photolyase, subunit A, domain 3"/>
    <property type="match status" value="1"/>
</dbReference>
<gene>
    <name evidence="9" type="primary">phrB</name>
    <name evidence="9" type="ORF">GCM10023116_02840</name>
</gene>
<dbReference type="RefSeq" id="WP_345193120.1">
    <property type="nucleotide sequence ID" value="NZ_BAABFL010000016.1"/>
</dbReference>
<keyword evidence="5 7" id="KW-0274">FAD</keyword>
<dbReference type="EMBL" id="BAABFL010000016">
    <property type="protein sequence ID" value="GAA4648022.1"/>
    <property type="molecule type" value="Genomic_DNA"/>
</dbReference>
<dbReference type="InterPro" id="IPR014729">
    <property type="entry name" value="Rossmann-like_a/b/a_fold"/>
</dbReference>
<dbReference type="SUPFAM" id="SSF48173">
    <property type="entry name" value="Cryptochrome/photolyase FAD-binding domain"/>
    <property type="match status" value="1"/>
</dbReference>
<dbReference type="InterPro" id="IPR006050">
    <property type="entry name" value="DNA_photolyase_N"/>
</dbReference>
<evidence type="ECO:0000256" key="7">
    <source>
        <dbReference type="RuleBase" id="RU004182"/>
    </source>
</evidence>
<comment type="similarity">
    <text evidence="7">Belongs to the DNA photolyase family.</text>
</comment>
<evidence type="ECO:0000256" key="1">
    <source>
        <dbReference type="ARBA" id="ARBA00001932"/>
    </source>
</evidence>
<dbReference type="PROSITE" id="PS51645">
    <property type="entry name" value="PHR_CRY_ALPHA_BETA"/>
    <property type="match status" value="1"/>
</dbReference>
<dbReference type="InterPro" id="IPR018394">
    <property type="entry name" value="DNA_photolyase_1_CS_C"/>
</dbReference>
<comment type="cofactor">
    <cofactor evidence="1">
        <name>(6R)-5,10-methylene-5,6,7,8-tetrahydrofolate</name>
        <dbReference type="ChEBI" id="CHEBI:15636"/>
    </cofactor>
</comment>
<evidence type="ECO:0000313" key="9">
    <source>
        <dbReference type="EMBL" id="GAA4648022.1"/>
    </source>
</evidence>
<proteinExistence type="inferred from homology"/>
<dbReference type="InterPro" id="IPR005101">
    <property type="entry name" value="Cryptochr/Photolyase_FAD-bd"/>
</dbReference>
<dbReference type="Gene3D" id="1.25.40.80">
    <property type="match status" value="1"/>
</dbReference>
<organism evidence="9 10">
    <name type="scientific">Kistimonas scapharcae</name>
    <dbReference type="NCBI Taxonomy" id="1036133"/>
    <lineage>
        <taxon>Bacteria</taxon>
        <taxon>Pseudomonadati</taxon>
        <taxon>Pseudomonadota</taxon>
        <taxon>Gammaproteobacteria</taxon>
        <taxon>Oceanospirillales</taxon>
        <taxon>Endozoicomonadaceae</taxon>
        <taxon>Kistimonas</taxon>
    </lineage>
</organism>
<dbReference type="InterPro" id="IPR002081">
    <property type="entry name" value="Cryptochrome/DNA_photolyase_1"/>
</dbReference>
<evidence type="ECO:0000259" key="8">
    <source>
        <dbReference type="PROSITE" id="PS51645"/>
    </source>
</evidence>
<evidence type="ECO:0000256" key="2">
    <source>
        <dbReference type="ARBA" id="ARBA00001974"/>
    </source>
</evidence>
<evidence type="ECO:0000256" key="3">
    <source>
        <dbReference type="ARBA" id="ARBA00005862"/>
    </source>
</evidence>
<sequence>MAKTRQLVWFRTDIRAEDNKALYQASQAGDVVGVYLIQPGQWANHDDSPNKLFFSLSCVASLQQRLAKLNIPLLVKEAVYYSDSAELLLNLARSLECQGIWFNDEYGVNEQNRDRKVIEAFDAAGLSSHRFTDAVLVEPGRVMTGKGEAFKVFTPFKKAVYRHLRPEDWMPCPSPSKQTSLDIASDPVPVDRYTPTASNILERWEPDEASAHKCLNDFIESRVQRYAEQRDFPALDGTSSLSPWLVAGVLSIRQCFDAAVCANNGELDSGNAGITCWLGELVWREFYKHILVAFPRVSMHRPFQVETDKLSWRHDSALQEAWESGKTGFPLVDAAMRQLVATGWMHNRLRMVTAMFLSKNLMLDWRIGERFFMRHLVDGDLAANNGGWQWSASTGTDAAPYFRMFNPVSQSEKFDPDGTFIRTWVPELAALDNKAIHQPLKGKTGDLFGALDYPAPIVDHSASRQRVIEAFKGLRS</sequence>
<dbReference type="InterPro" id="IPR036134">
    <property type="entry name" value="Crypto/Photolyase_FAD-like_sf"/>
</dbReference>
<dbReference type="Proteomes" id="UP001500604">
    <property type="component" value="Unassembled WGS sequence"/>
</dbReference>
<keyword evidence="10" id="KW-1185">Reference proteome</keyword>
<dbReference type="NCBIfam" id="NF007955">
    <property type="entry name" value="PRK10674.1"/>
    <property type="match status" value="1"/>
</dbReference>
<dbReference type="PANTHER" id="PTHR11455">
    <property type="entry name" value="CRYPTOCHROME"/>
    <property type="match status" value="1"/>
</dbReference>
<keyword evidence="4 7" id="KW-0285">Flavoprotein</keyword>
<accession>A0ABP8UWQ8</accession>
<evidence type="ECO:0000313" key="10">
    <source>
        <dbReference type="Proteomes" id="UP001500604"/>
    </source>
</evidence>
<evidence type="ECO:0000256" key="4">
    <source>
        <dbReference type="ARBA" id="ARBA00022630"/>
    </source>
</evidence>
<feature type="domain" description="Photolyase/cryptochrome alpha/beta" evidence="8">
    <location>
        <begin position="4"/>
        <end position="136"/>
    </location>
</feature>
<dbReference type="Pfam" id="PF00875">
    <property type="entry name" value="DNA_photolyase"/>
    <property type="match status" value="1"/>
</dbReference>
<protein>
    <submittedName>
        <fullName evidence="9">Deoxyribodipyrimidine photo-lyase</fullName>
    </submittedName>
</protein>
<dbReference type="PRINTS" id="PR00147">
    <property type="entry name" value="DNAPHOTLYASE"/>
</dbReference>
<dbReference type="PANTHER" id="PTHR11455:SF9">
    <property type="entry name" value="CRYPTOCHROME CIRCADIAN CLOCK 5 ISOFORM X1"/>
    <property type="match status" value="1"/>
</dbReference>
<keyword evidence="6 7" id="KW-0157">Chromophore</keyword>
<dbReference type="InterPro" id="IPR036155">
    <property type="entry name" value="Crypto/Photolyase_N_sf"/>
</dbReference>
<dbReference type="Pfam" id="PF03441">
    <property type="entry name" value="FAD_binding_7"/>
    <property type="match status" value="1"/>
</dbReference>